<organism evidence="2 3">
    <name type="scientific">Diploptera punctata</name>
    <name type="common">Pacific beetle cockroach</name>
    <dbReference type="NCBI Taxonomy" id="6984"/>
    <lineage>
        <taxon>Eukaryota</taxon>
        <taxon>Metazoa</taxon>
        <taxon>Ecdysozoa</taxon>
        <taxon>Arthropoda</taxon>
        <taxon>Hexapoda</taxon>
        <taxon>Insecta</taxon>
        <taxon>Pterygota</taxon>
        <taxon>Neoptera</taxon>
        <taxon>Polyneoptera</taxon>
        <taxon>Dictyoptera</taxon>
        <taxon>Blattodea</taxon>
        <taxon>Blaberoidea</taxon>
        <taxon>Blaberidae</taxon>
        <taxon>Diplopterinae</taxon>
        <taxon>Diploptera</taxon>
    </lineage>
</organism>
<keyword evidence="1" id="KW-0175">Coiled coil</keyword>
<feature type="coiled-coil region" evidence="1">
    <location>
        <begin position="185"/>
        <end position="327"/>
    </location>
</feature>
<accession>A0AAD8EPP4</accession>
<feature type="coiled-coil region" evidence="1">
    <location>
        <begin position="3"/>
        <end position="137"/>
    </location>
</feature>
<name>A0AAD8EPP4_DIPPU</name>
<reference evidence="2" key="2">
    <citation type="submission" date="2023-05" db="EMBL/GenBank/DDBJ databases">
        <authorList>
            <person name="Fouks B."/>
        </authorList>
    </citation>
    <scope>NUCLEOTIDE SEQUENCE</scope>
    <source>
        <strain evidence="2">Stay&amp;Tobe</strain>
        <tissue evidence="2">Testes</tissue>
    </source>
</reference>
<sequence>EKLENLKEEMRRNSLDVKGISEELVQVQRVMDEMTREKERDIDELKAELQLITDVLAAKQAETSDEDILQLQRKLEESEKQSHQRYSDVKDLEMKLKSEEKKFIEAEKKLQQKTNELDTLKQDLINAINDLEQQKTINKFFCQIQGKWTRGKVQTGYQTQVSEFKLLKQQLEEIKTTNDICRKAIDEKDEELKSSQALLDAVNKQKDILISELQHKTKISEELEKYNLEYEKDINQKKDHISRLESEKAELLIQIEAGEGANTAIQQLSQEKVLLQNQLKEITEKHSKKAQDLDQANSQNHVLKRTNEQLTLQLDSTKNSLSEVQHNLKLTTEKLDKKTSFGTFF</sequence>
<evidence type="ECO:0000313" key="2">
    <source>
        <dbReference type="EMBL" id="KAJ9597464.1"/>
    </source>
</evidence>
<dbReference type="AlphaFoldDB" id="A0AAD8EPP4"/>
<dbReference type="Proteomes" id="UP001233999">
    <property type="component" value="Unassembled WGS sequence"/>
</dbReference>
<comment type="caution">
    <text evidence="2">The sequence shown here is derived from an EMBL/GenBank/DDBJ whole genome shotgun (WGS) entry which is preliminary data.</text>
</comment>
<dbReference type="EMBL" id="JASPKZ010001607">
    <property type="protein sequence ID" value="KAJ9597464.1"/>
    <property type="molecule type" value="Genomic_DNA"/>
</dbReference>
<feature type="non-terminal residue" evidence="2">
    <location>
        <position position="345"/>
    </location>
</feature>
<keyword evidence="3" id="KW-1185">Reference proteome</keyword>
<evidence type="ECO:0000256" key="1">
    <source>
        <dbReference type="SAM" id="Coils"/>
    </source>
</evidence>
<protein>
    <submittedName>
        <fullName evidence="2">Uncharacterized protein</fullName>
    </submittedName>
</protein>
<feature type="non-terminal residue" evidence="2">
    <location>
        <position position="1"/>
    </location>
</feature>
<evidence type="ECO:0000313" key="3">
    <source>
        <dbReference type="Proteomes" id="UP001233999"/>
    </source>
</evidence>
<reference evidence="2" key="1">
    <citation type="journal article" date="2023" name="IScience">
        <title>Live-bearing cockroach genome reveals convergent evolutionary mechanisms linked to viviparity in insects and beyond.</title>
        <authorList>
            <person name="Fouks B."/>
            <person name="Harrison M.C."/>
            <person name="Mikhailova A.A."/>
            <person name="Marchal E."/>
            <person name="English S."/>
            <person name="Carruthers M."/>
            <person name="Jennings E.C."/>
            <person name="Chiamaka E.L."/>
            <person name="Frigard R.A."/>
            <person name="Pippel M."/>
            <person name="Attardo G.M."/>
            <person name="Benoit J.B."/>
            <person name="Bornberg-Bauer E."/>
            <person name="Tobe S.S."/>
        </authorList>
    </citation>
    <scope>NUCLEOTIDE SEQUENCE</scope>
    <source>
        <strain evidence="2">Stay&amp;Tobe</strain>
    </source>
</reference>
<gene>
    <name evidence="2" type="ORF">L9F63_011685</name>
</gene>
<proteinExistence type="predicted"/>